<name>A0ABN1H0C7_9CAUL</name>
<evidence type="ECO:0008006" key="3">
    <source>
        <dbReference type="Google" id="ProtNLM"/>
    </source>
</evidence>
<proteinExistence type="predicted"/>
<evidence type="ECO:0000313" key="2">
    <source>
        <dbReference type="Proteomes" id="UP001501352"/>
    </source>
</evidence>
<comment type="caution">
    <text evidence="1">The sequence shown here is derived from an EMBL/GenBank/DDBJ whole genome shotgun (WGS) entry which is preliminary data.</text>
</comment>
<keyword evidence="2" id="KW-1185">Reference proteome</keyword>
<accession>A0ABN1H0C7</accession>
<reference evidence="1 2" key="1">
    <citation type="journal article" date="2019" name="Int. J. Syst. Evol. Microbiol.">
        <title>The Global Catalogue of Microorganisms (GCM) 10K type strain sequencing project: providing services to taxonomists for standard genome sequencing and annotation.</title>
        <authorList>
            <consortium name="The Broad Institute Genomics Platform"/>
            <consortium name="The Broad Institute Genome Sequencing Center for Infectious Disease"/>
            <person name="Wu L."/>
            <person name="Ma J."/>
        </authorList>
    </citation>
    <scope>NUCLEOTIDE SEQUENCE [LARGE SCALE GENOMIC DNA]</scope>
    <source>
        <strain evidence="1 2">JCM 12928</strain>
    </source>
</reference>
<evidence type="ECO:0000313" key="1">
    <source>
        <dbReference type="EMBL" id="GAA0625315.1"/>
    </source>
</evidence>
<dbReference type="Proteomes" id="UP001501352">
    <property type="component" value="Unassembled WGS sequence"/>
</dbReference>
<organism evidence="1 2">
    <name type="scientific">Brevundimonas kwangchunensis</name>
    <dbReference type="NCBI Taxonomy" id="322163"/>
    <lineage>
        <taxon>Bacteria</taxon>
        <taxon>Pseudomonadati</taxon>
        <taxon>Pseudomonadota</taxon>
        <taxon>Alphaproteobacteria</taxon>
        <taxon>Caulobacterales</taxon>
        <taxon>Caulobacteraceae</taxon>
        <taxon>Brevundimonas</taxon>
    </lineage>
</organism>
<dbReference type="EMBL" id="BAAAGA010000005">
    <property type="protein sequence ID" value="GAA0625315.1"/>
    <property type="molecule type" value="Genomic_DNA"/>
</dbReference>
<gene>
    <name evidence="1" type="ORF">GCM10009422_22370</name>
</gene>
<protein>
    <recommendedName>
        <fullName evidence="3">Beta-lactamase-related domain-containing protein</fullName>
    </recommendedName>
</protein>
<sequence length="474" mass="52327">MEELPQSLFDVYALSLPRGHGFGDRPPVGAWRDAGGRACGIATRDDHSGMFGLIVMRRRVDQVWVITAQQDGLASLREAKSLIEPLLREGAPPEPLPANTAPRPALYDLQGRTPGSTFNLLRAQTHQRAGWILNQLYLALPNPDKNWASDCQTTNFHTRLWEAQLLASFREQGLLVTQPHESPDFRIVNRTGGEAWVEAVTANPPVPYDHVNAPRSLPPQGREELFFGPAALRFAKTLGNKLARSYHTLPHVAGKPFMIALADFQAPASMTWSREGLIGYLYGQGAQVTEIDGAAVATSVFATHLHGPSAFPAGLFADDRHAELSAVIFSNACSTGKLNRVMASAAGPPEGLRYVRMGRFFDRDPGALEGIPFCLDVAGEEYRSLWPQGYEPWTAEMEVFHNPFARHPAPFELLPEATHWFDEGGEMMCRSHYPYSILWSQTLIQDADQPMPRLEDFLPAEVAEDQGGPDADEP</sequence>
<dbReference type="RefSeq" id="WP_343793757.1">
    <property type="nucleotide sequence ID" value="NZ_BAAAGA010000005.1"/>
</dbReference>